<proteinExistence type="predicted"/>
<evidence type="ECO:0000313" key="2">
    <source>
        <dbReference type="EMBL" id="GEN06285.1"/>
    </source>
</evidence>
<dbReference type="EMBL" id="BJXR01000014">
    <property type="protein sequence ID" value="GEN06285.1"/>
    <property type="molecule type" value="Genomic_DNA"/>
</dbReference>
<organism evidence="2 5">
    <name type="scientific">Myxococcus fulvus</name>
    <dbReference type="NCBI Taxonomy" id="33"/>
    <lineage>
        <taxon>Bacteria</taxon>
        <taxon>Pseudomonadati</taxon>
        <taxon>Myxococcota</taxon>
        <taxon>Myxococcia</taxon>
        <taxon>Myxococcales</taxon>
        <taxon>Cystobacterineae</taxon>
        <taxon>Myxococcaceae</taxon>
        <taxon>Myxococcus</taxon>
    </lineage>
</organism>
<evidence type="ECO:0000259" key="1">
    <source>
        <dbReference type="Pfam" id="PF01636"/>
    </source>
</evidence>
<reference evidence="3 4" key="1">
    <citation type="submission" date="2016-10" db="EMBL/GenBank/DDBJ databases">
        <authorList>
            <person name="Varghese N."/>
            <person name="Submissions S."/>
        </authorList>
    </citation>
    <scope>NUCLEOTIDE SEQUENCE [LARGE SCALE GENOMIC DNA]</scope>
    <source>
        <strain evidence="3 4">DSM 16525</strain>
    </source>
</reference>
<dbReference type="EMBL" id="FOIB01000002">
    <property type="protein sequence ID" value="SET53272.1"/>
    <property type="molecule type" value="Genomic_DNA"/>
</dbReference>
<dbReference type="InterPro" id="IPR002575">
    <property type="entry name" value="Aminoglycoside_PTrfase"/>
</dbReference>
<evidence type="ECO:0000313" key="3">
    <source>
        <dbReference type="EMBL" id="SET53272.1"/>
    </source>
</evidence>
<keyword evidence="4" id="KW-1185">Reference proteome</keyword>
<gene>
    <name evidence="2" type="ORF">MFU01_13220</name>
    <name evidence="3" type="ORF">SAMN05443572_102604</name>
</gene>
<evidence type="ECO:0000313" key="4">
    <source>
        <dbReference type="Proteomes" id="UP000183760"/>
    </source>
</evidence>
<feature type="domain" description="Aminoglycoside phosphotransferase" evidence="1">
    <location>
        <begin position="44"/>
        <end position="280"/>
    </location>
</feature>
<dbReference type="InterPro" id="IPR052898">
    <property type="entry name" value="ACAD10-like"/>
</dbReference>
<name>A0A511SWK4_MYXFU</name>
<dbReference type="OrthoDB" id="3806873at2"/>
<dbReference type="STRING" id="1334629.MFUL124B02_34285"/>
<dbReference type="SUPFAM" id="SSF56112">
    <property type="entry name" value="Protein kinase-like (PK-like)"/>
    <property type="match status" value="1"/>
</dbReference>
<keyword evidence="2" id="KW-0808">Transferase</keyword>
<dbReference type="PANTHER" id="PTHR47829">
    <property type="entry name" value="HYDROLASE, PUTATIVE (AFU_ORTHOLOGUE AFUA_1G12880)-RELATED"/>
    <property type="match status" value="1"/>
</dbReference>
<keyword evidence="3" id="KW-0418">Kinase</keyword>
<dbReference type="Proteomes" id="UP000321514">
    <property type="component" value="Unassembled WGS sequence"/>
</dbReference>
<dbReference type="CDD" id="cd05154">
    <property type="entry name" value="ACAD10_11_N-like"/>
    <property type="match status" value="1"/>
</dbReference>
<comment type="caution">
    <text evidence="2">The sequence shown here is derived from an EMBL/GenBank/DDBJ whole genome shotgun (WGS) entry which is preliminary data.</text>
</comment>
<dbReference type="Gene3D" id="3.90.1200.10">
    <property type="match status" value="1"/>
</dbReference>
<dbReference type="Pfam" id="PF01636">
    <property type="entry name" value="APH"/>
    <property type="match status" value="1"/>
</dbReference>
<accession>A0A511SWK4</accession>
<dbReference type="Proteomes" id="UP000183760">
    <property type="component" value="Unassembled WGS sequence"/>
</dbReference>
<protein>
    <submittedName>
        <fullName evidence="2 3">Aminoglycoside phosphotransferase</fullName>
    </submittedName>
</protein>
<sequence>MATHAAPKSTLDSPSSVRAGEELNVPAVDAWLKKQVPTLEGLPTVTQFSGGASNWTYRLKYPKRDLILRRPPAGTKAKSAHDMSREYRVQKALRPAYPFVPDMVALCQDASVIGADFYVMERIEGIIPRANMPRGMNLSAGETRKLCVNVIDKLLELHAVDAQAVGLSSLGKGAGYPRRQVEGWSDRYEKARTWNVPSFKYVRDWLKDHIPDDIATCVIHNDWRFDNVVLDPGEPTQVIGVLDWEMATLGDPLMDLGSALAYWVESDDDFFMRATRRQPTHMPGMMSRREVVDYYLQRSGLKPASWTFYEVFGIFRLAGIIQQIYYRYHHKQTRNPAFKNFWTLVTYYDWRCKRLIKKGGR</sequence>
<evidence type="ECO:0000313" key="5">
    <source>
        <dbReference type="Proteomes" id="UP000321514"/>
    </source>
</evidence>
<dbReference type="InterPro" id="IPR011009">
    <property type="entry name" value="Kinase-like_dom_sf"/>
</dbReference>
<dbReference type="AlphaFoldDB" id="A0A511SWK4"/>
<dbReference type="RefSeq" id="WP_074950842.1">
    <property type="nucleotide sequence ID" value="NZ_BJXR01000014.1"/>
</dbReference>
<reference evidence="2 5" key="2">
    <citation type="submission" date="2019-07" db="EMBL/GenBank/DDBJ databases">
        <title>Whole genome shotgun sequence of Myxococcus fulvus NBRC 100333.</title>
        <authorList>
            <person name="Hosoyama A."/>
            <person name="Uohara A."/>
            <person name="Ohji S."/>
            <person name="Ichikawa N."/>
        </authorList>
    </citation>
    <scope>NUCLEOTIDE SEQUENCE [LARGE SCALE GENOMIC DNA]</scope>
    <source>
        <strain evidence="2 5">NBRC 100333</strain>
    </source>
</reference>
<dbReference type="GO" id="GO:0016301">
    <property type="term" value="F:kinase activity"/>
    <property type="evidence" value="ECO:0007669"/>
    <property type="project" value="UniProtKB-KW"/>
</dbReference>
<dbReference type="PANTHER" id="PTHR47829:SF1">
    <property type="entry name" value="HAD FAMILY PHOSPHATASE"/>
    <property type="match status" value="1"/>
</dbReference>
<dbReference type="InterPro" id="IPR041726">
    <property type="entry name" value="ACAD10_11_N"/>
</dbReference>
<dbReference type="Gene3D" id="3.30.200.20">
    <property type="entry name" value="Phosphorylase Kinase, domain 1"/>
    <property type="match status" value="1"/>
</dbReference>